<organism evidence="1 2">
    <name type="scientific">Senna tora</name>
    <dbReference type="NCBI Taxonomy" id="362788"/>
    <lineage>
        <taxon>Eukaryota</taxon>
        <taxon>Viridiplantae</taxon>
        <taxon>Streptophyta</taxon>
        <taxon>Embryophyta</taxon>
        <taxon>Tracheophyta</taxon>
        <taxon>Spermatophyta</taxon>
        <taxon>Magnoliopsida</taxon>
        <taxon>eudicotyledons</taxon>
        <taxon>Gunneridae</taxon>
        <taxon>Pentapetalae</taxon>
        <taxon>rosids</taxon>
        <taxon>fabids</taxon>
        <taxon>Fabales</taxon>
        <taxon>Fabaceae</taxon>
        <taxon>Caesalpinioideae</taxon>
        <taxon>Cassia clade</taxon>
        <taxon>Senna</taxon>
    </lineage>
</organism>
<dbReference type="EMBL" id="JAAIUW010000012">
    <property type="protein sequence ID" value="KAF7806171.1"/>
    <property type="molecule type" value="Genomic_DNA"/>
</dbReference>
<protein>
    <submittedName>
        <fullName evidence="1">Uncharacterized protein</fullName>
    </submittedName>
</protein>
<reference evidence="1" key="1">
    <citation type="submission" date="2020-09" db="EMBL/GenBank/DDBJ databases">
        <title>Genome-Enabled Discovery of Anthraquinone Biosynthesis in Senna tora.</title>
        <authorList>
            <person name="Kang S.-H."/>
            <person name="Pandey R.P."/>
            <person name="Lee C.-M."/>
            <person name="Sim J.-S."/>
            <person name="Jeong J.-T."/>
            <person name="Choi B.-S."/>
            <person name="Jung M."/>
            <person name="Ginzburg D."/>
            <person name="Zhao K."/>
            <person name="Won S.Y."/>
            <person name="Oh T.-J."/>
            <person name="Yu Y."/>
            <person name="Kim N.-H."/>
            <person name="Lee O.R."/>
            <person name="Lee T.-H."/>
            <person name="Bashyal P."/>
            <person name="Kim T.-S."/>
            <person name="Lee W.-H."/>
            <person name="Kawkins C."/>
            <person name="Kim C.-K."/>
            <person name="Kim J.S."/>
            <person name="Ahn B.O."/>
            <person name="Rhee S.Y."/>
            <person name="Sohng J.K."/>
        </authorList>
    </citation>
    <scope>NUCLEOTIDE SEQUENCE</scope>
    <source>
        <tissue evidence="1">Leaf</tissue>
    </source>
</reference>
<proteinExistence type="predicted"/>
<evidence type="ECO:0000313" key="1">
    <source>
        <dbReference type="EMBL" id="KAF7806171.1"/>
    </source>
</evidence>
<name>A0A834SMY7_9FABA</name>
<accession>A0A834SMY7</accession>
<gene>
    <name evidence="1" type="ORF">G2W53_038332</name>
</gene>
<sequence length="37" mass="4592">MDIDNMFIWKDNLRRKIKEMVFRLNGNKRSKEYSAFP</sequence>
<dbReference type="Proteomes" id="UP000634136">
    <property type="component" value="Unassembled WGS sequence"/>
</dbReference>
<keyword evidence="2" id="KW-1185">Reference proteome</keyword>
<comment type="caution">
    <text evidence="1">The sequence shown here is derived from an EMBL/GenBank/DDBJ whole genome shotgun (WGS) entry which is preliminary data.</text>
</comment>
<evidence type="ECO:0000313" key="2">
    <source>
        <dbReference type="Proteomes" id="UP000634136"/>
    </source>
</evidence>
<dbReference type="AlphaFoldDB" id="A0A834SMY7"/>